<evidence type="ECO:0000256" key="2">
    <source>
        <dbReference type="ARBA" id="ARBA00022729"/>
    </source>
</evidence>
<comment type="caution">
    <text evidence="8">The sequence shown here is derived from an EMBL/GenBank/DDBJ whole genome shotgun (WGS) entry which is preliminary data.</text>
</comment>
<dbReference type="PROSITE" id="PS51257">
    <property type="entry name" value="PROKAR_LIPOPROTEIN"/>
    <property type="match status" value="1"/>
</dbReference>
<dbReference type="InterPro" id="IPR006059">
    <property type="entry name" value="SBP"/>
</dbReference>
<feature type="chain" id="PRO_5040834942" evidence="7">
    <location>
        <begin position="22"/>
        <end position="454"/>
    </location>
</feature>
<dbReference type="PANTHER" id="PTHR43649:SF33">
    <property type="entry name" value="POLYGALACTURONAN_RHAMNOGALACTURONAN-BINDING PROTEIN YTCQ"/>
    <property type="match status" value="1"/>
</dbReference>
<keyword evidence="4" id="KW-0564">Palmitate</keyword>
<evidence type="ECO:0000256" key="7">
    <source>
        <dbReference type="SAM" id="SignalP"/>
    </source>
</evidence>
<evidence type="ECO:0000256" key="3">
    <source>
        <dbReference type="ARBA" id="ARBA00023136"/>
    </source>
</evidence>
<dbReference type="AlphaFoldDB" id="A0A9X4KRF1"/>
<name>A0A9X4KRF1_9BACL</name>
<dbReference type="RefSeq" id="WP_277530866.1">
    <property type="nucleotide sequence ID" value="NZ_JAPDIA010000003.1"/>
</dbReference>
<dbReference type="Pfam" id="PF13416">
    <property type="entry name" value="SBP_bac_8"/>
    <property type="match status" value="1"/>
</dbReference>
<dbReference type="Gene3D" id="3.40.190.10">
    <property type="entry name" value="Periplasmic binding protein-like II"/>
    <property type="match status" value="2"/>
</dbReference>
<protein>
    <submittedName>
        <fullName evidence="8">Extracellular solute-binding protein</fullName>
    </submittedName>
</protein>
<sequence>MRKTRSTAFFVLTALLSLSLAACSGSNNGNGNAGASSSAHASSAAPSAGGSANPSEAPIEADITVMHFWSNADDTIKEIAKNFEQENPGIHVKVNLSSVANHYTDLTQRIQSNDTPEIFTVWPGASVNPYYDSGVLADLSDLPWAGEINDTAKKISTYDGKLVLAPVNTAIMALAYNKDVFDRLGLQPPQNYADFEHILQTLKDDPGIKTPFINGADFLLNIASLQAVTDVYAKQPDFDAKVSVGEEKFNNEAFTNLFKRMLIDWPDKGYVNGSTMLSTDRMSKAVLQFIDGQAGIMELGGWDIPVLNQLADGKKINVGMFPFPAQDGKGSVLAAAGEAFAMSANAAGAKKEAAVKFLNYLMNDENNAKICAAINSLSAKQNVKAEVDPILATLSNYMNAAPTYGFMTWPMEVQNNLKNLGNVMLEKKDADAKLKVLNAELQNLQTAWMSDAQK</sequence>
<evidence type="ECO:0000256" key="6">
    <source>
        <dbReference type="SAM" id="MobiDB-lite"/>
    </source>
</evidence>
<accession>A0A9X4KRF1</accession>
<gene>
    <name evidence="8" type="ORF">OMP40_09295</name>
</gene>
<dbReference type="InterPro" id="IPR050490">
    <property type="entry name" value="Bact_solute-bd_prot1"/>
</dbReference>
<feature type="signal peptide" evidence="7">
    <location>
        <begin position="1"/>
        <end position="21"/>
    </location>
</feature>
<dbReference type="EMBL" id="JAPDIA010000003">
    <property type="protein sequence ID" value="MDG0809520.1"/>
    <property type="molecule type" value="Genomic_DNA"/>
</dbReference>
<feature type="region of interest" description="Disordered" evidence="6">
    <location>
        <begin position="29"/>
        <end position="56"/>
    </location>
</feature>
<keyword evidence="5" id="KW-0449">Lipoprotein</keyword>
<evidence type="ECO:0000313" key="9">
    <source>
        <dbReference type="Proteomes" id="UP001153404"/>
    </source>
</evidence>
<evidence type="ECO:0000256" key="5">
    <source>
        <dbReference type="ARBA" id="ARBA00023288"/>
    </source>
</evidence>
<proteinExistence type="predicted"/>
<evidence type="ECO:0000256" key="1">
    <source>
        <dbReference type="ARBA" id="ARBA00022475"/>
    </source>
</evidence>
<evidence type="ECO:0000313" key="8">
    <source>
        <dbReference type="EMBL" id="MDG0809520.1"/>
    </source>
</evidence>
<organism evidence="8 9">
    <name type="scientific">Cohnella rhizosphaerae</name>
    <dbReference type="NCBI Taxonomy" id="1457232"/>
    <lineage>
        <taxon>Bacteria</taxon>
        <taxon>Bacillati</taxon>
        <taxon>Bacillota</taxon>
        <taxon>Bacilli</taxon>
        <taxon>Bacillales</taxon>
        <taxon>Paenibacillaceae</taxon>
        <taxon>Cohnella</taxon>
    </lineage>
</organism>
<keyword evidence="3" id="KW-0472">Membrane</keyword>
<dbReference type="PANTHER" id="PTHR43649">
    <property type="entry name" value="ARABINOSE-BINDING PROTEIN-RELATED"/>
    <property type="match status" value="1"/>
</dbReference>
<keyword evidence="2 7" id="KW-0732">Signal</keyword>
<reference evidence="8" key="1">
    <citation type="submission" date="2022-10" db="EMBL/GenBank/DDBJ databases">
        <title>Comparative genomic analysis of Cohnella hashimotonis sp. nov., isolated from the International Space Station.</title>
        <authorList>
            <person name="Simpson A."/>
            <person name="Venkateswaran K."/>
        </authorList>
    </citation>
    <scope>NUCLEOTIDE SEQUENCE</scope>
    <source>
        <strain evidence="8">DSM 28161</strain>
    </source>
</reference>
<dbReference type="Proteomes" id="UP001153404">
    <property type="component" value="Unassembled WGS sequence"/>
</dbReference>
<keyword evidence="1" id="KW-1003">Cell membrane</keyword>
<keyword evidence="9" id="KW-1185">Reference proteome</keyword>
<evidence type="ECO:0000256" key="4">
    <source>
        <dbReference type="ARBA" id="ARBA00023139"/>
    </source>
</evidence>
<dbReference type="SUPFAM" id="SSF53850">
    <property type="entry name" value="Periplasmic binding protein-like II"/>
    <property type="match status" value="1"/>
</dbReference>